<organism evidence="2 3">
    <name type="scientific">Streptomyces hokutonensis</name>
    <dbReference type="NCBI Taxonomy" id="1306990"/>
    <lineage>
        <taxon>Bacteria</taxon>
        <taxon>Bacillati</taxon>
        <taxon>Actinomycetota</taxon>
        <taxon>Actinomycetes</taxon>
        <taxon>Kitasatosporales</taxon>
        <taxon>Streptomycetaceae</taxon>
        <taxon>Streptomyces</taxon>
    </lineage>
</organism>
<gene>
    <name evidence="2" type="ORF">ACFYNQ_04565</name>
</gene>
<keyword evidence="1" id="KW-0812">Transmembrane</keyword>
<accession>A0ABW6LVE7</accession>
<evidence type="ECO:0000313" key="2">
    <source>
        <dbReference type="EMBL" id="MFE9597835.1"/>
    </source>
</evidence>
<keyword evidence="1" id="KW-0472">Membrane</keyword>
<feature type="transmembrane region" description="Helical" evidence="1">
    <location>
        <begin position="121"/>
        <end position="142"/>
    </location>
</feature>
<sequence length="199" mass="21867">MALLRAPVPLGYGHASKEAHSIAAPLLTGAALALAGVVAAADKDKKVFYWPGVSLLMLVATSMALLASIQLHYYSRQFLYSRQDIHDWYDLDDSPGHQAQVVELYEWQGDDYGKWERSNDWAVHCFNTGTVLLGLGVVTVLIPPDGGQQAFCRWLAAGLVLLCTVAEVAWTLAIYRKNTQLREERGAKLTAVAKPRENA</sequence>
<keyword evidence="1" id="KW-1133">Transmembrane helix</keyword>
<dbReference type="EMBL" id="JBIAHM010000001">
    <property type="protein sequence ID" value="MFE9597835.1"/>
    <property type="molecule type" value="Genomic_DNA"/>
</dbReference>
<feature type="transmembrane region" description="Helical" evidence="1">
    <location>
        <begin position="21"/>
        <end position="41"/>
    </location>
</feature>
<feature type="transmembrane region" description="Helical" evidence="1">
    <location>
        <begin position="47"/>
        <end position="69"/>
    </location>
</feature>
<reference evidence="2 3" key="1">
    <citation type="submission" date="2024-10" db="EMBL/GenBank/DDBJ databases">
        <title>The Natural Products Discovery Center: Release of the First 8490 Sequenced Strains for Exploring Actinobacteria Biosynthetic Diversity.</title>
        <authorList>
            <person name="Kalkreuter E."/>
            <person name="Kautsar S.A."/>
            <person name="Yang D."/>
            <person name="Bader C.D."/>
            <person name="Teijaro C.N."/>
            <person name="Fluegel L."/>
            <person name="Davis C.M."/>
            <person name="Simpson J.R."/>
            <person name="Lauterbach L."/>
            <person name="Steele A.D."/>
            <person name="Gui C."/>
            <person name="Meng S."/>
            <person name="Li G."/>
            <person name="Viehrig K."/>
            <person name="Ye F."/>
            <person name="Su P."/>
            <person name="Kiefer A.F."/>
            <person name="Nichols A."/>
            <person name="Cepeda A.J."/>
            <person name="Yan W."/>
            <person name="Fan B."/>
            <person name="Jiang Y."/>
            <person name="Adhikari A."/>
            <person name="Zheng C.-J."/>
            <person name="Schuster L."/>
            <person name="Cowan T.M."/>
            <person name="Smanski M.J."/>
            <person name="Chevrette M.G."/>
            <person name="De Carvalho L.P.S."/>
            <person name="Shen B."/>
        </authorList>
    </citation>
    <scope>NUCLEOTIDE SEQUENCE [LARGE SCALE GENOMIC DNA]</scope>
    <source>
        <strain evidence="2 3">NPDC006488</strain>
    </source>
</reference>
<name>A0ABW6LVE7_9ACTN</name>
<dbReference type="Proteomes" id="UP001601303">
    <property type="component" value="Unassembled WGS sequence"/>
</dbReference>
<evidence type="ECO:0000256" key="1">
    <source>
        <dbReference type="SAM" id="Phobius"/>
    </source>
</evidence>
<dbReference type="RefSeq" id="WP_388102685.1">
    <property type="nucleotide sequence ID" value="NZ_JBIAHM010000001.1"/>
</dbReference>
<comment type="caution">
    <text evidence="2">The sequence shown here is derived from an EMBL/GenBank/DDBJ whole genome shotgun (WGS) entry which is preliminary data.</text>
</comment>
<protein>
    <submittedName>
        <fullName evidence="2">Uncharacterized protein</fullName>
    </submittedName>
</protein>
<proteinExistence type="predicted"/>
<keyword evidence="3" id="KW-1185">Reference proteome</keyword>
<evidence type="ECO:0000313" key="3">
    <source>
        <dbReference type="Proteomes" id="UP001601303"/>
    </source>
</evidence>
<feature type="transmembrane region" description="Helical" evidence="1">
    <location>
        <begin position="154"/>
        <end position="175"/>
    </location>
</feature>